<sequence length="111" mass="12616">MSLLIWNIQGATAKLSLLVFKNYYHQYKPLILVLLEPKVLGPQSDSIFLGLGFDEWVWVKAIGLSGGIWVFWQLELGTLIVTHTNTQFVHCVVTRISLPVWEFTVVYVIPG</sequence>
<protein>
    <submittedName>
        <fullName evidence="1">Uncharacterized protein</fullName>
    </submittedName>
</protein>
<name>A0ACB7HGJ2_MANES</name>
<organism evidence="1 2">
    <name type="scientific">Manihot esculenta</name>
    <name type="common">Cassava</name>
    <name type="synonym">Jatropha manihot</name>
    <dbReference type="NCBI Taxonomy" id="3983"/>
    <lineage>
        <taxon>Eukaryota</taxon>
        <taxon>Viridiplantae</taxon>
        <taxon>Streptophyta</taxon>
        <taxon>Embryophyta</taxon>
        <taxon>Tracheophyta</taxon>
        <taxon>Spermatophyta</taxon>
        <taxon>Magnoliopsida</taxon>
        <taxon>eudicotyledons</taxon>
        <taxon>Gunneridae</taxon>
        <taxon>Pentapetalae</taxon>
        <taxon>rosids</taxon>
        <taxon>fabids</taxon>
        <taxon>Malpighiales</taxon>
        <taxon>Euphorbiaceae</taxon>
        <taxon>Crotonoideae</taxon>
        <taxon>Manihoteae</taxon>
        <taxon>Manihot</taxon>
    </lineage>
</organism>
<dbReference type="Proteomes" id="UP000091857">
    <property type="component" value="Chromosome 6"/>
</dbReference>
<gene>
    <name evidence="1" type="ORF">MANES_06G025401v8</name>
</gene>
<evidence type="ECO:0000313" key="2">
    <source>
        <dbReference type="Proteomes" id="UP000091857"/>
    </source>
</evidence>
<dbReference type="EMBL" id="CM004392">
    <property type="protein sequence ID" value="KAG8651808.1"/>
    <property type="molecule type" value="Genomic_DNA"/>
</dbReference>
<comment type="caution">
    <text evidence="1">The sequence shown here is derived from an EMBL/GenBank/DDBJ whole genome shotgun (WGS) entry which is preliminary data.</text>
</comment>
<evidence type="ECO:0000313" key="1">
    <source>
        <dbReference type="EMBL" id="KAG8651808.1"/>
    </source>
</evidence>
<accession>A0ACB7HGJ2</accession>
<proteinExistence type="predicted"/>
<keyword evidence="2" id="KW-1185">Reference proteome</keyword>
<reference evidence="2" key="1">
    <citation type="journal article" date="2016" name="Nat. Biotechnol.">
        <title>Sequencing wild and cultivated cassava and related species reveals extensive interspecific hybridization and genetic diversity.</title>
        <authorList>
            <person name="Bredeson J.V."/>
            <person name="Lyons J.B."/>
            <person name="Prochnik S.E."/>
            <person name="Wu G.A."/>
            <person name="Ha C.M."/>
            <person name="Edsinger-Gonzales E."/>
            <person name="Grimwood J."/>
            <person name="Schmutz J."/>
            <person name="Rabbi I.Y."/>
            <person name="Egesi C."/>
            <person name="Nauluvula P."/>
            <person name="Lebot V."/>
            <person name="Ndunguru J."/>
            <person name="Mkamilo G."/>
            <person name="Bart R.S."/>
            <person name="Setter T.L."/>
            <person name="Gleadow R.M."/>
            <person name="Kulakow P."/>
            <person name="Ferguson M.E."/>
            <person name="Rounsley S."/>
            <person name="Rokhsar D.S."/>
        </authorList>
    </citation>
    <scope>NUCLEOTIDE SEQUENCE [LARGE SCALE GENOMIC DNA]</scope>
    <source>
        <strain evidence="2">cv. AM560-2</strain>
    </source>
</reference>